<dbReference type="GeneID" id="75832838"/>
<evidence type="ECO:0000256" key="1">
    <source>
        <dbReference type="SAM" id="Phobius"/>
    </source>
</evidence>
<keyword evidence="5" id="KW-1185">Reference proteome</keyword>
<dbReference type="EMBL" id="JAGIXG020000001">
    <property type="protein sequence ID" value="KAI6786021.1"/>
    <property type="molecule type" value="Genomic_DNA"/>
</dbReference>
<evidence type="ECO:0000313" key="5">
    <source>
        <dbReference type="Proteomes" id="UP001055219"/>
    </source>
</evidence>
<keyword evidence="1" id="KW-0812">Transmembrane</keyword>
<sequence length="302" mass="33086">MHFVSYALWAVAGLCAYQGAVATAAGVLEASLIFPRNNTTYEPSEKFPIVFAVQNSQLLEHLQLTFNKRILNTTNQPQRTVTYSNGYINNYTDVDVLSRGGSTIEWWDVTAAQSDPYLYWYHLDIRGEGPLKMGWWLDWQSCNETEDRMGQDSYTTLGFHTFPDDPDSVFSVRFEIKKGGQKVDLISGTESNSDDDCLVDGVAIDVSDEVANATYYVGGVASVRTCAVLATSTPTPTANPCKVKIDKATVESMDAHDLEEACRGPWPPAECPEDEDYAVHILAAGGLATLLTAALGATLFLL</sequence>
<evidence type="ECO:0000313" key="4">
    <source>
        <dbReference type="EMBL" id="KAI6786021.1"/>
    </source>
</evidence>
<accession>A0A9Q0BI97</accession>
<keyword evidence="1" id="KW-1133">Transmembrane helix</keyword>
<evidence type="ECO:0000256" key="2">
    <source>
        <dbReference type="SAM" id="SignalP"/>
    </source>
</evidence>
<protein>
    <recommendedName>
        <fullName evidence="3">DUF7136 domain-containing protein</fullName>
    </recommendedName>
</protein>
<comment type="caution">
    <text evidence="4">The sequence shown here is derived from an EMBL/GenBank/DDBJ whole genome shotgun (WGS) entry which is preliminary data.</text>
</comment>
<feature type="signal peptide" evidence="2">
    <location>
        <begin position="1"/>
        <end position="22"/>
    </location>
</feature>
<keyword evidence="2" id="KW-0732">Signal</keyword>
<feature type="transmembrane region" description="Helical" evidence="1">
    <location>
        <begin position="277"/>
        <end position="301"/>
    </location>
</feature>
<keyword evidence="1" id="KW-0472">Membrane</keyword>
<gene>
    <name evidence="4" type="ORF">J7T54_006360</name>
</gene>
<dbReference type="Proteomes" id="UP001055219">
    <property type="component" value="Unassembled WGS sequence"/>
</dbReference>
<feature type="chain" id="PRO_5040480529" description="DUF7136 domain-containing protein" evidence="2">
    <location>
        <begin position="23"/>
        <end position="302"/>
    </location>
</feature>
<dbReference type="AlphaFoldDB" id="A0A9Q0BI97"/>
<name>A0A9Q0BI97_9HYPO</name>
<feature type="domain" description="DUF7136" evidence="3">
    <location>
        <begin position="23"/>
        <end position="271"/>
    </location>
</feature>
<reference evidence="4" key="2">
    <citation type="submission" date="2022-07" db="EMBL/GenBank/DDBJ databases">
        <authorList>
            <person name="Goncalves M.F.M."/>
            <person name="Hilario S."/>
            <person name="Van De Peer Y."/>
            <person name="Esteves A.C."/>
            <person name="Alves A."/>
        </authorList>
    </citation>
    <scope>NUCLEOTIDE SEQUENCE</scope>
    <source>
        <strain evidence="4">MUM 19.33</strain>
    </source>
</reference>
<dbReference type="RefSeq" id="XP_051366877.1">
    <property type="nucleotide sequence ID" value="XM_051506660.1"/>
</dbReference>
<dbReference type="InterPro" id="IPR055560">
    <property type="entry name" value="DUF7136"/>
</dbReference>
<organism evidence="4 5">
    <name type="scientific">Emericellopsis cladophorae</name>
    <dbReference type="NCBI Taxonomy" id="2686198"/>
    <lineage>
        <taxon>Eukaryota</taxon>
        <taxon>Fungi</taxon>
        <taxon>Dikarya</taxon>
        <taxon>Ascomycota</taxon>
        <taxon>Pezizomycotina</taxon>
        <taxon>Sordariomycetes</taxon>
        <taxon>Hypocreomycetidae</taxon>
        <taxon>Hypocreales</taxon>
        <taxon>Bionectriaceae</taxon>
        <taxon>Emericellopsis</taxon>
    </lineage>
</organism>
<reference evidence="4" key="1">
    <citation type="journal article" date="2021" name="J Fungi (Basel)">
        <title>Genomic and Metabolomic Analyses of the Marine Fungus Emericellopsis cladophorae: Insights into Saltwater Adaptability Mechanisms and Its Biosynthetic Potential.</title>
        <authorList>
            <person name="Goncalves M.F.M."/>
            <person name="Hilario S."/>
            <person name="Van de Peer Y."/>
            <person name="Esteves A.C."/>
            <person name="Alves A."/>
        </authorList>
    </citation>
    <scope>NUCLEOTIDE SEQUENCE</scope>
    <source>
        <strain evidence="4">MUM 19.33</strain>
    </source>
</reference>
<evidence type="ECO:0000259" key="3">
    <source>
        <dbReference type="Pfam" id="PF23584"/>
    </source>
</evidence>
<dbReference type="OrthoDB" id="4490227at2759"/>
<dbReference type="Pfam" id="PF23584">
    <property type="entry name" value="DUF7136"/>
    <property type="match status" value="1"/>
</dbReference>
<proteinExistence type="predicted"/>